<proteinExistence type="predicted"/>
<gene>
    <name evidence="1" type="ORF">P170DRAFT_207936</name>
</gene>
<dbReference type="EMBL" id="MSFO01000005">
    <property type="protein sequence ID" value="PLB48170.1"/>
    <property type="molecule type" value="Genomic_DNA"/>
</dbReference>
<dbReference type="Proteomes" id="UP000234275">
    <property type="component" value="Unassembled WGS sequence"/>
</dbReference>
<keyword evidence="2" id="KW-1185">Reference proteome</keyword>
<evidence type="ECO:0000313" key="2">
    <source>
        <dbReference type="Proteomes" id="UP000234275"/>
    </source>
</evidence>
<name>A0A2I2G5L7_9EURO</name>
<dbReference type="RefSeq" id="XP_024703472.1">
    <property type="nucleotide sequence ID" value="XM_024842795.1"/>
</dbReference>
<sequence length="129" mass="13879">MLFGLLTFPVGAFLRIIPDGIIARVFDGIGRACRPLKLFFGGFSIGRATKARLSGLLQSVNSSPGSDSVPPTTKQIAAPQEFDAGEPLFNLLHAIEDSRNPMSDGPYGFEVHPGTRKDDIVLIQPVQDV</sequence>
<accession>A0A2I2G5L7</accession>
<organism evidence="1 2">
    <name type="scientific">Aspergillus steynii IBT 23096</name>
    <dbReference type="NCBI Taxonomy" id="1392250"/>
    <lineage>
        <taxon>Eukaryota</taxon>
        <taxon>Fungi</taxon>
        <taxon>Dikarya</taxon>
        <taxon>Ascomycota</taxon>
        <taxon>Pezizomycotina</taxon>
        <taxon>Eurotiomycetes</taxon>
        <taxon>Eurotiomycetidae</taxon>
        <taxon>Eurotiales</taxon>
        <taxon>Aspergillaceae</taxon>
        <taxon>Aspergillus</taxon>
        <taxon>Aspergillus subgen. Circumdati</taxon>
    </lineage>
</organism>
<dbReference type="VEuPathDB" id="FungiDB:P170DRAFT_207936"/>
<dbReference type="GeneID" id="36550493"/>
<protein>
    <submittedName>
        <fullName evidence="1">Uncharacterized protein</fullName>
    </submittedName>
</protein>
<evidence type="ECO:0000313" key="1">
    <source>
        <dbReference type="EMBL" id="PLB48170.1"/>
    </source>
</evidence>
<comment type="caution">
    <text evidence="1">The sequence shown here is derived from an EMBL/GenBank/DDBJ whole genome shotgun (WGS) entry which is preliminary data.</text>
</comment>
<reference evidence="1 2" key="1">
    <citation type="submission" date="2016-12" db="EMBL/GenBank/DDBJ databases">
        <title>The genomes of Aspergillus section Nigri reveals drivers in fungal speciation.</title>
        <authorList>
            <consortium name="DOE Joint Genome Institute"/>
            <person name="Vesth T.C."/>
            <person name="Nybo J."/>
            <person name="Theobald S."/>
            <person name="Brandl J."/>
            <person name="Frisvad J.C."/>
            <person name="Nielsen K.F."/>
            <person name="Lyhne E.K."/>
            <person name="Kogle M.E."/>
            <person name="Kuo A."/>
            <person name="Riley R."/>
            <person name="Clum A."/>
            <person name="Nolan M."/>
            <person name="Lipzen A."/>
            <person name="Salamov A."/>
            <person name="Henrissat B."/>
            <person name="Wiebenga A."/>
            <person name="De Vries R.P."/>
            <person name="Grigoriev I.V."/>
            <person name="Mortensen U.H."/>
            <person name="Andersen M.R."/>
            <person name="Baker S.E."/>
        </authorList>
    </citation>
    <scope>NUCLEOTIDE SEQUENCE [LARGE SCALE GENOMIC DNA]</scope>
    <source>
        <strain evidence="1 2">IBT 23096</strain>
    </source>
</reference>
<dbReference type="AlphaFoldDB" id="A0A2I2G5L7"/>